<organism evidence="6 7">
    <name type="scientific">Human herpesvirus 7 (strain RK)</name>
    <name type="common">HHV-7</name>
    <name type="synonym">Human T lymphotropic virus</name>
    <dbReference type="NCBI Taxonomy" id="262398"/>
    <lineage>
        <taxon>Viruses</taxon>
        <taxon>Duplodnaviria</taxon>
        <taxon>Heunggongvirae</taxon>
        <taxon>Peploviricota</taxon>
        <taxon>Herviviricetes</taxon>
        <taxon>Herpesvirales</taxon>
        <taxon>Orthoherpesviridae</taxon>
        <taxon>Betaherpesvirinae</taxon>
        <taxon>Roseolovirus</taxon>
        <taxon>Roseolovirus humanbeta7</taxon>
        <taxon>Human betaherpesvirus 7</taxon>
    </lineage>
</organism>
<dbReference type="OrthoDB" id="11388at10239"/>
<organismHost>
    <name type="scientific">Homo sapiens</name>
    <name type="common">Human</name>
    <dbReference type="NCBI Taxonomy" id="9606"/>
</organismHost>
<comment type="similarity">
    <text evidence="1">Belongs to the uracil-DNA glycosylase (UDG) superfamily. UNG family.</text>
</comment>
<dbReference type="NCBIfam" id="NF003592">
    <property type="entry name" value="PRK05254.1-5"/>
    <property type="match status" value="1"/>
</dbReference>
<dbReference type="SUPFAM" id="SSF52141">
    <property type="entry name" value="Uracil-DNA glycosylase-like"/>
    <property type="match status" value="1"/>
</dbReference>
<dbReference type="Gene3D" id="3.40.470.10">
    <property type="entry name" value="Uracil-DNA glycosylase-like domain"/>
    <property type="match status" value="1"/>
</dbReference>
<dbReference type="PANTHER" id="PTHR11264:SF0">
    <property type="entry name" value="URACIL-DNA GLYCOSYLASE"/>
    <property type="match status" value="1"/>
</dbReference>
<dbReference type="GeneID" id="3289537"/>
<proteinExistence type="inferred from homology"/>
<dbReference type="RefSeq" id="YP_073819.1">
    <property type="nucleotide sequence ID" value="NC_001716.2"/>
</dbReference>
<accession>Q77Y49</accession>
<evidence type="ECO:0000256" key="2">
    <source>
        <dbReference type="ARBA" id="ARBA00022562"/>
    </source>
</evidence>
<dbReference type="Pfam" id="PF03167">
    <property type="entry name" value="UDG"/>
    <property type="match status" value="1"/>
</dbReference>
<evidence type="ECO:0000313" key="7">
    <source>
        <dbReference type="Proteomes" id="UP000098510"/>
    </source>
</evidence>
<dbReference type="InterPro" id="IPR005122">
    <property type="entry name" value="Uracil-DNA_glycosylase-like"/>
</dbReference>
<keyword evidence="2" id="KW-1048">Host nucleus</keyword>
<dbReference type="DNASU" id="3289537"/>
<dbReference type="InterPro" id="IPR036895">
    <property type="entry name" value="Uracil-DNA_glycosylase-like_sf"/>
</dbReference>
<dbReference type="NCBIfam" id="TIGR00628">
    <property type="entry name" value="ung"/>
    <property type="match status" value="1"/>
</dbReference>
<dbReference type="SMART" id="SM00986">
    <property type="entry name" value="UDG"/>
    <property type="match status" value="1"/>
</dbReference>
<dbReference type="Proteomes" id="UP000098510">
    <property type="component" value="Segment"/>
</dbReference>
<dbReference type="GO" id="GO:0097510">
    <property type="term" value="P:base-excision repair, AP site formation via deaminated base removal"/>
    <property type="evidence" value="ECO:0007669"/>
    <property type="project" value="TreeGrafter"/>
</dbReference>
<dbReference type="SMART" id="SM00987">
    <property type="entry name" value="UreE_C"/>
    <property type="match status" value="1"/>
</dbReference>
<reference evidence="6 7" key="1">
    <citation type="journal article" date="1998" name="Virology">
        <title>The DNA sequence of the RK strain of human herpesvirus 7.</title>
        <authorList>
            <person name="Megaw A.G."/>
            <person name="Rapaport D."/>
            <person name="Avidor B."/>
            <person name="Frenkel N."/>
            <person name="Davison A.J."/>
        </authorList>
    </citation>
    <scope>NUCLEOTIDE SEQUENCE [LARGE SCALE GENOMIC DNA]</scope>
    <source>
        <strain evidence="6 7">RK</strain>
    </source>
</reference>
<dbReference type="PROSITE" id="PS00130">
    <property type="entry name" value="U_DNA_GLYCOSYLASE"/>
    <property type="match status" value="1"/>
</dbReference>
<dbReference type="PANTHER" id="PTHR11264">
    <property type="entry name" value="URACIL-DNA GLYCOSYLASE"/>
    <property type="match status" value="1"/>
</dbReference>
<evidence type="ECO:0000256" key="1">
    <source>
        <dbReference type="ARBA" id="ARBA00008184"/>
    </source>
</evidence>
<evidence type="ECO:0000256" key="4">
    <source>
        <dbReference type="ARBA" id="ARBA00022801"/>
    </source>
</evidence>
<dbReference type="EMBL" id="AF037218">
    <property type="protein sequence ID" value="AAC40793.1"/>
    <property type="molecule type" value="Genomic_DNA"/>
</dbReference>
<dbReference type="NCBIfam" id="NF003589">
    <property type="entry name" value="PRK05254.1-2"/>
    <property type="match status" value="1"/>
</dbReference>
<dbReference type="KEGG" id="vg:3289537"/>
<dbReference type="CDD" id="cd10027">
    <property type="entry name" value="UDG-F1-like"/>
    <property type="match status" value="1"/>
</dbReference>
<keyword evidence="5" id="KW-0234">DNA repair</keyword>
<keyword evidence="7" id="KW-1185">Reference proteome</keyword>
<dbReference type="HAMAP" id="MF_00148">
    <property type="entry name" value="UDG"/>
    <property type="match status" value="1"/>
</dbReference>
<evidence type="ECO:0000313" key="6">
    <source>
        <dbReference type="EMBL" id="AAC40793.1"/>
    </source>
</evidence>
<sequence length="254" mass="29006">MALLQWMLENISDDNSIKMSLEEQHETFQINVKWLKFLNLSDSDIVQLQNVYKLVQRDRERLIIYPDPQNVHSWSYLCSPEEIKVIIVGQDPYPDGRGHGLAFSTVRGCSPPNSLKTIFAELERTIENFKAPAHGSLKSWCAQGVLLLNTVFTVIRGVPMSHEAIGWQVLSNRIINQLSEKMQNLVFMLWGSQARKLVSLIDSKKHLILECAHPSPRTKGSKTPFIGCGHFLKANKYLQIHNKCPIDWNITNDL</sequence>
<protein>
    <submittedName>
        <fullName evidence="6">U81</fullName>
    </submittedName>
</protein>
<dbReference type="InterPro" id="IPR002043">
    <property type="entry name" value="UDG_fam1"/>
</dbReference>
<keyword evidence="4" id="KW-0378">Hydrolase</keyword>
<name>Q77Y49_HHV7R</name>
<dbReference type="GO" id="GO:0004844">
    <property type="term" value="F:uracil DNA N-glycosylase activity"/>
    <property type="evidence" value="ECO:0007669"/>
    <property type="project" value="InterPro"/>
</dbReference>
<dbReference type="InterPro" id="IPR018085">
    <property type="entry name" value="Ura-DNA_Glyclase_AS"/>
</dbReference>
<evidence type="ECO:0000256" key="3">
    <source>
        <dbReference type="ARBA" id="ARBA00022763"/>
    </source>
</evidence>
<evidence type="ECO:0000256" key="5">
    <source>
        <dbReference type="ARBA" id="ARBA00023204"/>
    </source>
</evidence>
<keyword evidence="3" id="KW-0227">DNA damage</keyword>
<gene>
    <name evidence="6" type="primary">U81</name>
</gene>
<dbReference type="SMR" id="Q77Y49"/>